<sequence>MIEYVIMIIAILGAVVALVQRDLLKAAILTGVPGAAIAALYQLLLAPDVALTQAIVGSAIIPVFFALAAYRTMRMEEE</sequence>
<keyword evidence="5 6" id="KW-0472">Membrane</keyword>
<dbReference type="Proteomes" id="UP000646659">
    <property type="component" value="Unassembled WGS sequence"/>
</dbReference>
<dbReference type="OrthoDB" id="99605at2157"/>
<keyword evidence="4 6" id="KW-1133">Transmembrane helix</keyword>
<evidence type="ECO:0000313" key="8">
    <source>
        <dbReference type="EMBL" id="MBE2900153.1"/>
    </source>
</evidence>
<evidence type="ECO:0000313" key="9">
    <source>
        <dbReference type="Proteomes" id="UP000646659"/>
    </source>
</evidence>
<name>A0A842YQE6_METTF</name>
<keyword evidence="3 6" id="KW-0812">Transmembrane</keyword>
<protein>
    <recommendedName>
        <fullName evidence="7">MrpA C-terminal/MbhD domain-containing protein</fullName>
    </recommendedName>
</protein>
<organism evidence="8 9">
    <name type="scientific">Methanothermobacter thermautotrophicus</name>
    <name type="common">Methanobacterium thermoformicicum</name>
    <dbReference type="NCBI Taxonomy" id="145262"/>
    <lineage>
        <taxon>Archaea</taxon>
        <taxon>Methanobacteriati</taxon>
        <taxon>Methanobacteriota</taxon>
        <taxon>Methanomada group</taxon>
        <taxon>Methanobacteria</taxon>
        <taxon>Methanobacteriales</taxon>
        <taxon>Methanobacteriaceae</taxon>
        <taxon>Methanothermobacter</taxon>
    </lineage>
</organism>
<feature type="transmembrane region" description="Helical" evidence="6">
    <location>
        <begin position="50"/>
        <end position="70"/>
    </location>
</feature>
<feature type="domain" description="MrpA C-terminal/MbhD" evidence="7">
    <location>
        <begin position="8"/>
        <end position="74"/>
    </location>
</feature>
<dbReference type="GO" id="GO:0005886">
    <property type="term" value="C:plasma membrane"/>
    <property type="evidence" value="ECO:0007669"/>
    <property type="project" value="UniProtKB-SubCell"/>
</dbReference>
<dbReference type="NCBIfam" id="NF004923">
    <property type="entry name" value="PRK06280.1"/>
    <property type="match status" value="1"/>
</dbReference>
<dbReference type="AlphaFoldDB" id="A0A842YQE6"/>
<accession>A0A842YQE6</accession>
<dbReference type="InterPro" id="IPR025383">
    <property type="entry name" value="MrpA_C/MbhD"/>
</dbReference>
<comment type="subcellular location">
    <subcellularLocation>
        <location evidence="1">Cell membrane</location>
        <topology evidence="1">Multi-pass membrane protein</topology>
    </subcellularLocation>
</comment>
<evidence type="ECO:0000256" key="6">
    <source>
        <dbReference type="SAM" id="Phobius"/>
    </source>
</evidence>
<evidence type="ECO:0000256" key="1">
    <source>
        <dbReference type="ARBA" id="ARBA00004651"/>
    </source>
</evidence>
<dbReference type="RefSeq" id="WP_192961938.1">
    <property type="nucleotide sequence ID" value="NZ_QKOF01000006.1"/>
</dbReference>
<evidence type="ECO:0000256" key="4">
    <source>
        <dbReference type="ARBA" id="ARBA00022989"/>
    </source>
</evidence>
<evidence type="ECO:0000256" key="3">
    <source>
        <dbReference type="ARBA" id="ARBA00022692"/>
    </source>
</evidence>
<evidence type="ECO:0000259" key="7">
    <source>
        <dbReference type="Pfam" id="PF13244"/>
    </source>
</evidence>
<dbReference type="EMBL" id="QKOF01000006">
    <property type="protein sequence ID" value="MBE2900153.1"/>
    <property type="molecule type" value="Genomic_DNA"/>
</dbReference>
<gene>
    <name evidence="8" type="ORF">DNK57_04955</name>
</gene>
<dbReference type="Pfam" id="PF13244">
    <property type="entry name" value="MbhD"/>
    <property type="match status" value="1"/>
</dbReference>
<evidence type="ECO:0000256" key="2">
    <source>
        <dbReference type="ARBA" id="ARBA00022475"/>
    </source>
</evidence>
<comment type="caution">
    <text evidence="8">The sequence shown here is derived from an EMBL/GenBank/DDBJ whole genome shotgun (WGS) entry which is preliminary data.</text>
</comment>
<proteinExistence type="predicted"/>
<keyword evidence="2" id="KW-1003">Cell membrane</keyword>
<evidence type="ECO:0000256" key="5">
    <source>
        <dbReference type="ARBA" id="ARBA00023136"/>
    </source>
</evidence>
<reference evidence="8" key="1">
    <citation type="submission" date="2018-06" db="EMBL/GenBank/DDBJ databases">
        <title>Draft genome sequence of Methanothermobacter thermautotrophicus Strain WHS, a thermophilic, hydrogenotrophic methanogen isolated from Washburn Hot Springs in Yellowstone National Park, USA.</title>
        <authorList>
            <person name="Mckay L.J."/>
            <person name="Klingelsmith K."/>
            <person name="Inskeep W.P."/>
            <person name="Fields M.W."/>
        </authorList>
    </citation>
    <scope>NUCLEOTIDE SEQUENCE</scope>
    <source>
        <strain evidence="8">WHS</strain>
    </source>
</reference>